<dbReference type="Gene3D" id="1.10.8.60">
    <property type="match status" value="1"/>
</dbReference>
<keyword evidence="5" id="KW-0067">ATP-binding</keyword>
<keyword evidence="10" id="KW-1185">Reference proteome</keyword>
<dbReference type="GO" id="GO:0003689">
    <property type="term" value="F:DNA clamp loader activity"/>
    <property type="evidence" value="ECO:0007669"/>
    <property type="project" value="TreeGrafter"/>
</dbReference>
<dbReference type="EMBL" id="JAGFBR010000797">
    <property type="protein sequence ID" value="KAH0434339.1"/>
    <property type="molecule type" value="Genomic_DNA"/>
</dbReference>
<dbReference type="GO" id="GO:0033314">
    <property type="term" value="P:mitotic DNA replication checkpoint signaling"/>
    <property type="evidence" value="ECO:0007669"/>
    <property type="project" value="TreeGrafter"/>
</dbReference>
<dbReference type="AlphaFoldDB" id="A0AAV7FID1"/>
<dbReference type="CDD" id="cd18140">
    <property type="entry name" value="HLD_clamp_RFC"/>
    <property type="match status" value="1"/>
</dbReference>
<organism evidence="9 10">
    <name type="scientific">Dendrobium chrysotoxum</name>
    <name type="common">Orchid</name>
    <dbReference type="NCBI Taxonomy" id="161865"/>
    <lineage>
        <taxon>Eukaryota</taxon>
        <taxon>Viridiplantae</taxon>
        <taxon>Streptophyta</taxon>
        <taxon>Embryophyta</taxon>
        <taxon>Tracheophyta</taxon>
        <taxon>Spermatophyta</taxon>
        <taxon>Magnoliopsida</taxon>
        <taxon>Liliopsida</taxon>
        <taxon>Asparagales</taxon>
        <taxon>Orchidaceae</taxon>
        <taxon>Epidendroideae</taxon>
        <taxon>Malaxideae</taxon>
        <taxon>Dendrobiinae</taxon>
        <taxon>Dendrobium</taxon>
    </lineage>
</organism>
<evidence type="ECO:0000256" key="6">
    <source>
        <dbReference type="ARBA" id="ARBA00023242"/>
    </source>
</evidence>
<evidence type="ECO:0000256" key="2">
    <source>
        <dbReference type="ARBA" id="ARBA00006168"/>
    </source>
</evidence>
<feature type="region of interest" description="Disordered" evidence="8">
    <location>
        <begin position="843"/>
        <end position="873"/>
    </location>
</feature>
<dbReference type="GO" id="GO:0000077">
    <property type="term" value="P:DNA damage checkpoint signaling"/>
    <property type="evidence" value="ECO:0007669"/>
    <property type="project" value="TreeGrafter"/>
</dbReference>
<evidence type="ECO:0000313" key="9">
    <source>
        <dbReference type="EMBL" id="KAH0434339.1"/>
    </source>
</evidence>
<protein>
    <submittedName>
        <fullName evidence="9">Uncharacterized protein</fullName>
    </submittedName>
</protein>
<dbReference type="InterPro" id="IPR004582">
    <property type="entry name" value="Checkpoint_prot_Rad17_Rad24"/>
</dbReference>
<comment type="subcellular location">
    <subcellularLocation>
        <location evidence="1">Nucleus</location>
    </subcellularLocation>
</comment>
<evidence type="ECO:0000256" key="4">
    <source>
        <dbReference type="ARBA" id="ARBA00022763"/>
    </source>
</evidence>
<evidence type="ECO:0000256" key="3">
    <source>
        <dbReference type="ARBA" id="ARBA00022741"/>
    </source>
</evidence>
<keyword evidence="6" id="KW-0539">Nucleus</keyword>
<reference evidence="9 10" key="1">
    <citation type="journal article" date="2021" name="Hortic Res">
        <title>Chromosome-scale assembly of the Dendrobium chrysotoxum genome enhances the understanding of orchid evolution.</title>
        <authorList>
            <person name="Zhang Y."/>
            <person name="Zhang G.Q."/>
            <person name="Zhang D."/>
            <person name="Liu X.D."/>
            <person name="Xu X.Y."/>
            <person name="Sun W.H."/>
            <person name="Yu X."/>
            <person name="Zhu X."/>
            <person name="Wang Z.W."/>
            <person name="Zhao X."/>
            <person name="Zhong W.Y."/>
            <person name="Chen H."/>
            <person name="Yin W.L."/>
            <person name="Huang T."/>
            <person name="Niu S.C."/>
            <person name="Liu Z.J."/>
        </authorList>
    </citation>
    <scope>NUCLEOTIDE SEQUENCE [LARGE SCALE GENOMIC DNA]</scope>
    <source>
        <strain evidence="9">Lindl</strain>
    </source>
</reference>
<sequence length="873" mass="97581">MKVNEEIAGMEVVVLIDSRATHNFISTQVVNQLRVKLVDTGYYRVMMGTENVEKGQCGVDHSGDSGKGGFSPIRVGSPDVVLGIKRLQTLVETKDNWGALTMELMVEGRKVVIKEDAGLSKAMVSLKTMVRSIQEVGEDYLVGLHRWEVIRLEERGDVSLSVQPLIQQFGKIFQPPQGWPPSRKHKHIYTSFEIPTTLTEDLEVILEPFELQEVRKGWGGVKEVLIKQRGGSTQVNKFGLGLCLFPFPCVSSVSPFPLGFGGCLLFPRLLVGFPLLPPRFLLLTLRFLPSLLVPWPAALVAGLPLRFLPSWLVPWPAALVAGLPLRFLPSWLVPWPAALVAGLPLRFLPSWLVPCLFWLVAVDFCPVSCAELLWLLLETFGIPFPLFSLAYLETAVRVIASQLGAQLCEWTTPTPTLWQEHVHNVNSVLRMITFLFYAQLILNFLGLRFVSKLDEFEAFVGKIGKYSLLCPGNSGASSEPNIILIDDLPVTNGRVAFGRLKKCLTRLSLSAQLPIIILITEYHEVDMGENSTNHCEELVSFLESAGAHKVAFNPLTVNSIKKVISMLCQEEKCDVTSEQIDQIAKASGGDIRNAITSLQYCCLRPDNLLISPVSTLLETNARFYSDRSRLSPFTGLLEQGELNSTYFPCGRDETLSLFHALGKFLHNKRDADAFSFVCKEATKNGYSRENSFSSVWEARPVTDFLHENVLDFINDGSIDDAWLVTSYLSDADCLLGSFSHISRLGIFSEMYESHSFSQSVASSVAIRGVLFGNSQPLSSRWHTIRSPRLWQIEHSAKKHMNQTMNEKFDAFNGFISSMSQIITEYRPSIRWFNSHCKDRLDNEELAKSSAHSCPDDSEDGTSKEDSDDEIEDW</sequence>
<dbReference type="GO" id="GO:0005634">
    <property type="term" value="C:nucleus"/>
    <property type="evidence" value="ECO:0007669"/>
    <property type="project" value="UniProtKB-SubCell"/>
</dbReference>
<evidence type="ECO:0000256" key="8">
    <source>
        <dbReference type="SAM" id="MobiDB-lite"/>
    </source>
</evidence>
<dbReference type="Proteomes" id="UP000775213">
    <property type="component" value="Unassembled WGS sequence"/>
</dbReference>
<dbReference type="GO" id="GO:0006281">
    <property type="term" value="P:DNA repair"/>
    <property type="evidence" value="ECO:0007669"/>
    <property type="project" value="InterPro"/>
</dbReference>
<proteinExistence type="inferred from homology"/>
<evidence type="ECO:0000256" key="7">
    <source>
        <dbReference type="ARBA" id="ARBA00023306"/>
    </source>
</evidence>
<dbReference type="Pfam" id="PF03215">
    <property type="entry name" value="Rad17"/>
    <property type="match status" value="1"/>
</dbReference>
<feature type="compositionally biased region" description="Acidic residues" evidence="8">
    <location>
        <begin position="855"/>
        <end position="873"/>
    </location>
</feature>
<dbReference type="InterPro" id="IPR047854">
    <property type="entry name" value="RFC_lid"/>
</dbReference>
<dbReference type="SUPFAM" id="SSF52540">
    <property type="entry name" value="P-loop containing nucleoside triphosphate hydrolases"/>
    <property type="match status" value="1"/>
</dbReference>
<keyword evidence="3" id="KW-0547">Nucleotide-binding</keyword>
<keyword evidence="7" id="KW-0131">Cell cycle</keyword>
<comment type="caution">
    <text evidence="9">The sequence shown here is derived from an EMBL/GenBank/DDBJ whole genome shotgun (WGS) entry which is preliminary data.</text>
</comment>
<dbReference type="GO" id="GO:0003682">
    <property type="term" value="F:chromatin binding"/>
    <property type="evidence" value="ECO:0007669"/>
    <property type="project" value="TreeGrafter"/>
</dbReference>
<accession>A0AAV7FID1</accession>
<name>A0AAV7FID1_DENCH</name>
<comment type="similarity">
    <text evidence="2">Belongs to the rad17/RAD24 family.</text>
</comment>
<dbReference type="PANTHER" id="PTHR12172:SF0">
    <property type="entry name" value="CELL CYCLE CHECKPOINT PROTEIN RAD17"/>
    <property type="match status" value="1"/>
</dbReference>
<keyword evidence="4" id="KW-0227">DNA damage</keyword>
<dbReference type="PANTHER" id="PTHR12172">
    <property type="entry name" value="CELL CYCLE CHECKPOINT PROTEIN RAD17"/>
    <property type="match status" value="1"/>
</dbReference>
<dbReference type="GO" id="GO:0005524">
    <property type="term" value="F:ATP binding"/>
    <property type="evidence" value="ECO:0007669"/>
    <property type="project" value="UniProtKB-KW"/>
</dbReference>
<evidence type="ECO:0000256" key="1">
    <source>
        <dbReference type="ARBA" id="ARBA00004123"/>
    </source>
</evidence>
<dbReference type="InterPro" id="IPR027417">
    <property type="entry name" value="P-loop_NTPase"/>
</dbReference>
<evidence type="ECO:0000313" key="10">
    <source>
        <dbReference type="Proteomes" id="UP000775213"/>
    </source>
</evidence>
<gene>
    <name evidence="9" type="ORF">IEQ34_026853</name>
</gene>
<evidence type="ECO:0000256" key="5">
    <source>
        <dbReference type="ARBA" id="ARBA00022840"/>
    </source>
</evidence>